<feature type="transmembrane region" description="Helical" evidence="1">
    <location>
        <begin position="83"/>
        <end position="102"/>
    </location>
</feature>
<gene>
    <name evidence="2" type="ORF">BT96DRAFT_999280</name>
</gene>
<keyword evidence="1" id="KW-0812">Transmembrane</keyword>
<dbReference type="OrthoDB" id="1523883at2759"/>
<evidence type="ECO:0000256" key="1">
    <source>
        <dbReference type="SAM" id="Phobius"/>
    </source>
</evidence>
<proteinExistence type="predicted"/>
<evidence type="ECO:0000313" key="2">
    <source>
        <dbReference type="EMBL" id="KAE9393669.1"/>
    </source>
</evidence>
<dbReference type="Proteomes" id="UP000799118">
    <property type="component" value="Unassembled WGS sequence"/>
</dbReference>
<sequence length="149" mass="16128">MPSSPSALIPLLTTTASLSFTIAEFIFISPLVRAKSIPPESTSAFWDYVLRPGLAPVVVYNGTSTAGAILSRKLPQDSFGRTLVGWGTLAAFAHFAFGYNIARVIESMIYKPATAREGQKRWLKIHALRTLTTDIPAFACFLAAVYCGV</sequence>
<name>A0A6A4H609_9AGAR</name>
<accession>A0A6A4H609</accession>
<dbReference type="AlphaFoldDB" id="A0A6A4H609"/>
<protein>
    <recommendedName>
        <fullName evidence="4">Integral membrane protein</fullName>
    </recommendedName>
</protein>
<organism evidence="2 3">
    <name type="scientific">Gymnopus androsaceus JB14</name>
    <dbReference type="NCBI Taxonomy" id="1447944"/>
    <lineage>
        <taxon>Eukaryota</taxon>
        <taxon>Fungi</taxon>
        <taxon>Dikarya</taxon>
        <taxon>Basidiomycota</taxon>
        <taxon>Agaricomycotina</taxon>
        <taxon>Agaricomycetes</taxon>
        <taxon>Agaricomycetidae</taxon>
        <taxon>Agaricales</taxon>
        <taxon>Marasmiineae</taxon>
        <taxon>Omphalotaceae</taxon>
        <taxon>Gymnopus</taxon>
    </lineage>
</organism>
<evidence type="ECO:0000313" key="3">
    <source>
        <dbReference type="Proteomes" id="UP000799118"/>
    </source>
</evidence>
<dbReference type="EMBL" id="ML769567">
    <property type="protein sequence ID" value="KAE9393669.1"/>
    <property type="molecule type" value="Genomic_DNA"/>
</dbReference>
<evidence type="ECO:0008006" key="4">
    <source>
        <dbReference type="Google" id="ProtNLM"/>
    </source>
</evidence>
<keyword evidence="1" id="KW-1133">Transmembrane helix</keyword>
<keyword evidence="1" id="KW-0472">Membrane</keyword>
<reference evidence="2" key="1">
    <citation type="journal article" date="2019" name="Environ. Microbiol.">
        <title>Fungal ecological strategies reflected in gene transcription - a case study of two litter decomposers.</title>
        <authorList>
            <person name="Barbi F."/>
            <person name="Kohler A."/>
            <person name="Barry K."/>
            <person name="Baskaran P."/>
            <person name="Daum C."/>
            <person name="Fauchery L."/>
            <person name="Ihrmark K."/>
            <person name="Kuo A."/>
            <person name="LaButti K."/>
            <person name="Lipzen A."/>
            <person name="Morin E."/>
            <person name="Grigoriev I.V."/>
            <person name="Henrissat B."/>
            <person name="Lindahl B."/>
            <person name="Martin F."/>
        </authorList>
    </citation>
    <scope>NUCLEOTIDE SEQUENCE</scope>
    <source>
        <strain evidence="2">JB14</strain>
    </source>
</reference>
<keyword evidence="3" id="KW-1185">Reference proteome</keyword>